<dbReference type="AlphaFoldDB" id="A0A939JZZ8"/>
<evidence type="ECO:0000313" key="7">
    <source>
        <dbReference type="Proteomes" id="UP000664795"/>
    </source>
</evidence>
<organism evidence="6 7">
    <name type="scientific">Fibrella aquatilis</name>
    <dbReference type="NCBI Taxonomy" id="2817059"/>
    <lineage>
        <taxon>Bacteria</taxon>
        <taxon>Pseudomonadati</taxon>
        <taxon>Bacteroidota</taxon>
        <taxon>Cytophagia</taxon>
        <taxon>Cytophagales</taxon>
        <taxon>Spirosomataceae</taxon>
        <taxon>Fibrella</taxon>
    </lineage>
</organism>
<evidence type="ECO:0000313" key="6">
    <source>
        <dbReference type="EMBL" id="MBO0931943.1"/>
    </source>
</evidence>
<name>A0A939JZZ8_9BACT</name>
<evidence type="ECO:0000256" key="4">
    <source>
        <dbReference type="PROSITE-ProRule" id="PRU00335"/>
    </source>
</evidence>
<dbReference type="RefSeq" id="WP_207335911.1">
    <property type="nucleotide sequence ID" value="NZ_JAFMYU010000009.1"/>
</dbReference>
<dbReference type="Gene3D" id="1.10.357.10">
    <property type="entry name" value="Tetracycline Repressor, domain 2"/>
    <property type="match status" value="1"/>
</dbReference>
<accession>A0A939JZZ8</accession>
<dbReference type="SUPFAM" id="SSF46689">
    <property type="entry name" value="Homeodomain-like"/>
    <property type="match status" value="1"/>
</dbReference>
<evidence type="ECO:0000256" key="2">
    <source>
        <dbReference type="ARBA" id="ARBA00023125"/>
    </source>
</evidence>
<keyword evidence="3" id="KW-0804">Transcription</keyword>
<dbReference type="Pfam" id="PF00440">
    <property type="entry name" value="TetR_N"/>
    <property type="match status" value="1"/>
</dbReference>
<dbReference type="InterPro" id="IPR013570">
    <property type="entry name" value="Tscrpt_reg_YsiA_C"/>
</dbReference>
<dbReference type="PRINTS" id="PR00455">
    <property type="entry name" value="HTHTETR"/>
</dbReference>
<feature type="DNA-binding region" description="H-T-H motif" evidence="4">
    <location>
        <begin position="29"/>
        <end position="48"/>
    </location>
</feature>
<dbReference type="SUPFAM" id="SSF48498">
    <property type="entry name" value="Tetracyclin repressor-like, C-terminal domain"/>
    <property type="match status" value="1"/>
</dbReference>
<comment type="caution">
    <text evidence="6">The sequence shown here is derived from an EMBL/GenBank/DDBJ whole genome shotgun (WGS) entry which is preliminary data.</text>
</comment>
<evidence type="ECO:0000256" key="3">
    <source>
        <dbReference type="ARBA" id="ARBA00023163"/>
    </source>
</evidence>
<proteinExistence type="predicted"/>
<feature type="domain" description="HTH tetR-type" evidence="5">
    <location>
        <begin position="6"/>
        <end position="66"/>
    </location>
</feature>
<dbReference type="InterPro" id="IPR001647">
    <property type="entry name" value="HTH_TetR"/>
</dbReference>
<dbReference type="GO" id="GO:0003700">
    <property type="term" value="F:DNA-binding transcription factor activity"/>
    <property type="evidence" value="ECO:0007669"/>
    <property type="project" value="TreeGrafter"/>
</dbReference>
<dbReference type="PANTHER" id="PTHR30055">
    <property type="entry name" value="HTH-TYPE TRANSCRIPTIONAL REGULATOR RUTR"/>
    <property type="match status" value="1"/>
</dbReference>
<evidence type="ECO:0000259" key="5">
    <source>
        <dbReference type="PROSITE" id="PS50977"/>
    </source>
</evidence>
<sequence>MPDTADTTEARIRQAAQRVFVRDGFDGARMQDIADEAGINKALLHYYFRSKDKLFALIFEEKMGQFLDSIWTVLGSDGSLHDKIRRMVELDITQLSQEPVIPLFIFHEISQNPELVRQKLRDKNADGLFAAFARQVDDEARRGLIRPVDPQQLFANLLSLTVFPFVAKPMLQGFMTLNEPAFAQFIEDRKQQAADFLIHALRP</sequence>
<dbReference type="InterPro" id="IPR050109">
    <property type="entry name" value="HTH-type_TetR-like_transc_reg"/>
</dbReference>
<protein>
    <submittedName>
        <fullName evidence="6">TetR/AcrR family transcriptional regulator</fullName>
    </submittedName>
</protein>
<dbReference type="PROSITE" id="PS50977">
    <property type="entry name" value="HTH_TETR_2"/>
    <property type="match status" value="1"/>
</dbReference>
<keyword evidence="2 4" id="KW-0238">DNA-binding</keyword>
<dbReference type="InterPro" id="IPR036271">
    <property type="entry name" value="Tet_transcr_reg_TetR-rel_C_sf"/>
</dbReference>
<keyword evidence="1" id="KW-0805">Transcription regulation</keyword>
<dbReference type="Proteomes" id="UP000664795">
    <property type="component" value="Unassembled WGS sequence"/>
</dbReference>
<dbReference type="PANTHER" id="PTHR30055:SF234">
    <property type="entry name" value="HTH-TYPE TRANSCRIPTIONAL REGULATOR BETI"/>
    <property type="match status" value="1"/>
</dbReference>
<reference evidence="6 7" key="1">
    <citation type="submission" date="2021-03" db="EMBL/GenBank/DDBJ databases">
        <title>Fibrella sp. HMF5036 genome sequencing and assembly.</title>
        <authorList>
            <person name="Kang H."/>
            <person name="Kim H."/>
            <person name="Bae S."/>
            <person name="Joh K."/>
        </authorList>
    </citation>
    <scope>NUCLEOTIDE SEQUENCE [LARGE SCALE GENOMIC DNA]</scope>
    <source>
        <strain evidence="6 7">HMF5036</strain>
    </source>
</reference>
<dbReference type="GO" id="GO:0000976">
    <property type="term" value="F:transcription cis-regulatory region binding"/>
    <property type="evidence" value="ECO:0007669"/>
    <property type="project" value="TreeGrafter"/>
</dbReference>
<dbReference type="InterPro" id="IPR009057">
    <property type="entry name" value="Homeodomain-like_sf"/>
</dbReference>
<dbReference type="Pfam" id="PF08359">
    <property type="entry name" value="TetR_C_4"/>
    <property type="match status" value="1"/>
</dbReference>
<gene>
    <name evidence="6" type="ORF">J2I48_13115</name>
</gene>
<dbReference type="EMBL" id="JAFMYU010000009">
    <property type="protein sequence ID" value="MBO0931943.1"/>
    <property type="molecule type" value="Genomic_DNA"/>
</dbReference>
<keyword evidence="7" id="KW-1185">Reference proteome</keyword>
<evidence type="ECO:0000256" key="1">
    <source>
        <dbReference type="ARBA" id="ARBA00023015"/>
    </source>
</evidence>